<dbReference type="PROSITE" id="PS51891">
    <property type="entry name" value="CENP_V_GFA"/>
    <property type="match status" value="1"/>
</dbReference>
<evidence type="ECO:0000256" key="2">
    <source>
        <dbReference type="ARBA" id="ARBA00022723"/>
    </source>
</evidence>
<accession>A0ABQ6LRQ7</accession>
<dbReference type="PANTHER" id="PTHR33337:SF33">
    <property type="entry name" value="CENP-V_GFA DOMAIN-CONTAINING PROTEIN"/>
    <property type="match status" value="1"/>
</dbReference>
<reference evidence="6 7" key="1">
    <citation type="submission" date="2023-04" db="EMBL/GenBank/DDBJ databases">
        <title>Marinoamorphus aggregata gen. nov., sp. Nov., isolate from tissue of brittle star Ophioplocus japonicus.</title>
        <authorList>
            <person name="Kawano K."/>
            <person name="Sawayama S."/>
            <person name="Nakagawa S."/>
        </authorList>
    </citation>
    <scope>NUCLEOTIDE SEQUENCE [LARGE SCALE GENOMIC DNA]</scope>
    <source>
        <strain evidence="6 7">NKW23</strain>
    </source>
</reference>
<keyword evidence="7" id="KW-1185">Reference proteome</keyword>
<dbReference type="InterPro" id="IPR006913">
    <property type="entry name" value="CENP-V/GFA"/>
</dbReference>
<evidence type="ECO:0000256" key="3">
    <source>
        <dbReference type="ARBA" id="ARBA00022833"/>
    </source>
</evidence>
<evidence type="ECO:0000256" key="4">
    <source>
        <dbReference type="ARBA" id="ARBA00023239"/>
    </source>
</evidence>
<keyword evidence="4" id="KW-0456">Lyase</keyword>
<keyword evidence="2" id="KW-0479">Metal-binding</keyword>
<keyword evidence="3" id="KW-0862">Zinc</keyword>
<gene>
    <name evidence="6" type="ORF">LNKW23_41440</name>
</gene>
<feature type="domain" description="CENP-V/GFA" evidence="5">
    <location>
        <begin position="1"/>
        <end position="120"/>
    </location>
</feature>
<protein>
    <submittedName>
        <fullName evidence="6">GFA family protein</fullName>
    </submittedName>
</protein>
<comment type="caution">
    <text evidence="6">The sequence shown here is derived from an EMBL/GenBank/DDBJ whole genome shotgun (WGS) entry which is preliminary data.</text>
</comment>
<comment type="similarity">
    <text evidence="1">Belongs to the Gfa family.</text>
</comment>
<name>A0ABQ6LRQ7_9RHOB</name>
<evidence type="ECO:0000313" key="6">
    <source>
        <dbReference type="EMBL" id="GMG84928.1"/>
    </source>
</evidence>
<dbReference type="EMBL" id="BSYI01000046">
    <property type="protein sequence ID" value="GMG84928.1"/>
    <property type="molecule type" value="Genomic_DNA"/>
</dbReference>
<proteinExistence type="inferred from homology"/>
<sequence length="155" mass="16844">MQGRCTCGGVRYALAETPLIVHACHCRWCQRETGSAFALNAVIEAAAVRLLSGVPEEILTPSASGRGQRIARCPACRVALWSSYPDAGPRIRFLRVGTLDEPDACPPDIHIYTASRQPWLVLPEGVPTVPEYYDPEAVWPAAALARWHAARAQPG</sequence>
<dbReference type="SUPFAM" id="SSF51316">
    <property type="entry name" value="Mss4-like"/>
    <property type="match status" value="1"/>
</dbReference>
<organism evidence="6 7">
    <name type="scientific">Paralimibaculum aggregatum</name>
    <dbReference type="NCBI Taxonomy" id="3036245"/>
    <lineage>
        <taxon>Bacteria</taxon>
        <taxon>Pseudomonadati</taxon>
        <taxon>Pseudomonadota</taxon>
        <taxon>Alphaproteobacteria</taxon>
        <taxon>Rhodobacterales</taxon>
        <taxon>Paracoccaceae</taxon>
        <taxon>Paralimibaculum</taxon>
    </lineage>
</organism>
<dbReference type="PANTHER" id="PTHR33337">
    <property type="entry name" value="GFA DOMAIN-CONTAINING PROTEIN"/>
    <property type="match status" value="1"/>
</dbReference>
<dbReference type="RefSeq" id="WP_285674105.1">
    <property type="nucleotide sequence ID" value="NZ_BSYI01000046.1"/>
</dbReference>
<evidence type="ECO:0000313" key="7">
    <source>
        <dbReference type="Proteomes" id="UP001239909"/>
    </source>
</evidence>
<evidence type="ECO:0000259" key="5">
    <source>
        <dbReference type="PROSITE" id="PS51891"/>
    </source>
</evidence>
<dbReference type="Pfam" id="PF04828">
    <property type="entry name" value="GFA"/>
    <property type="match status" value="1"/>
</dbReference>
<evidence type="ECO:0000256" key="1">
    <source>
        <dbReference type="ARBA" id="ARBA00005495"/>
    </source>
</evidence>
<dbReference type="Gene3D" id="3.90.1590.10">
    <property type="entry name" value="glutathione-dependent formaldehyde- activating enzyme (gfa)"/>
    <property type="match status" value="1"/>
</dbReference>
<dbReference type="InterPro" id="IPR011057">
    <property type="entry name" value="Mss4-like_sf"/>
</dbReference>
<dbReference type="Proteomes" id="UP001239909">
    <property type="component" value="Unassembled WGS sequence"/>
</dbReference>